<dbReference type="AlphaFoldDB" id="A0A644TCF8"/>
<dbReference type="EMBL" id="VSSQ01000025">
    <property type="protein sequence ID" value="MPL64560.1"/>
    <property type="molecule type" value="Genomic_DNA"/>
</dbReference>
<organism evidence="1">
    <name type="scientific">bioreactor metagenome</name>
    <dbReference type="NCBI Taxonomy" id="1076179"/>
    <lineage>
        <taxon>unclassified sequences</taxon>
        <taxon>metagenomes</taxon>
        <taxon>ecological metagenomes</taxon>
    </lineage>
</organism>
<sequence>MSPAQLFVLAHGASWILPDGRVIKIPGFHSSWIASHPSIAPGATNTAEFVAKTGWISAVLHEAGYLELIVRSREDERLKNCLWSLLSTNLSILQKVVILVLGTSGCLVMEKESFSSKEAFLEALASAPLEPDKA</sequence>
<reference evidence="1" key="1">
    <citation type="submission" date="2019-08" db="EMBL/GenBank/DDBJ databases">
        <authorList>
            <person name="Kucharzyk K."/>
            <person name="Murdoch R.W."/>
            <person name="Higgins S."/>
            <person name="Loffler F."/>
        </authorList>
    </citation>
    <scope>NUCLEOTIDE SEQUENCE</scope>
</reference>
<evidence type="ECO:0000313" key="1">
    <source>
        <dbReference type="EMBL" id="MPL64560.1"/>
    </source>
</evidence>
<protein>
    <submittedName>
        <fullName evidence="1">Uncharacterized protein</fullName>
    </submittedName>
</protein>
<name>A0A644TCF8_9ZZZZ</name>
<proteinExistence type="predicted"/>
<gene>
    <name evidence="1" type="ORF">SDC9_10215</name>
</gene>
<accession>A0A644TCF8</accession>
<comment type="caution">
    <text evidence="1">The sequence shown here is derived from an EMBL/GenBank/DDBJ whole genome shotgun (WGS) entry which is preliminary data.</text>
</comment>